<accession>H8L026</accession>
<dbReference type="AlphaFoldDB" id="H8L026"/>
<reference evidence="2" key="1">
    <citation type="submission" date="2012-02" db="EMBL/GenBank/DDBJ databases">
        <title>The complete genome of Frateuria aurantia DSM 6220.</title>
        <authorList>
            <consortium name="US DOE Joint Genome Institute (JGI-PGF)"/>
            <person name="Lucas S."/>
            <person name="Copeland A."/>
            <person name="Lapidus A."/>
            <person name="Glavina del Rio T."/>
            <person name="Dalin E."/>
            <person name="Tice H."/>
            <person name="Bruce D."/>
            <person name="Goodwin L."/>
            <person name="Pitluck S."/>
            <person name="Peters L."/>
            <person name="Ovchinnikova G."/>
            <person name="Teshima H."/>
            <person name="Kyrpides N."/>
            <person name="Mavromatis K."/>
            <person name="Ivanova N."/>
            <person name="Brettin T."/>
            <person name="Detter J.C."/>
            <person name="Han C."/>
            <person name="Larimer F."/>
            <person name="Land M."/>
            <person name="Hauser L."/>
            <person name="Markowitz V."/>
            <person name="Cheng J.-F."/>
            <person name="Hugenholtz P."/>
            <person name="Woyke T."/>
            <person name="Wu D."/>
            <person name="Brambilla E."/>
            <person name="Klenk H.-P."/>
            <person name="Eisen J.A."/>
        </authorList>
    </citation>
    <scope>NUCLEOTIDE SEQUENCE</scope>
    <source>
        <strain evidence="2">DSM 6220</strain>
    </source>
</reference>
<organism evidence="2 3">
    <name type="scientific">Frateuria aurantia (strain ATCC 33424 / DSM 6220 / KCTC 2777 / LMG 1558 / NBRC 3245 / NCIMB 13370)</name>
    <name type="common">Acetobacter aurantius</name>
    <dbReference type="NCBI Taxonomy" id="767434"/>
    <lineage>
        <taxon>Bacteria</taxon>
        <taxon>Pseudomonadati</taxon>
        <taxon>Pseudomonadota</taxon>
        <taxon>Gammaproteobacteria</taxon>
        <taxon>Lysobacterales</taxon>
        <taxon>Rhodanobacteraceae</taxon>
        <taxon>Frateuria</taxon>
    </lineage>
</organism>
<evidence type="ECO:0000313" key="3">
    <source>
        <dbReference type="Proteomes" id="UP000005234"/>
    </source>
</evidence>
<proteinExistence type="predicted"/>
<gene>
    <name evidence="2" type="ordered locus">Fraau_1835</name>
</gene>
<dbReference type="Proteomes" id="UP000005234">
    <property type="component" value="Chromosome"/>
</dbReference>
<protein>
    <submittedName>
        <fullName evidence="2">Uncharacterized protein</fullName>
    </submittedName>
</protein>
<dbReference type="RefSeq" id="WP_014403243.1">
    <property type="nucleotide sequence ID" value="NC_017033.1"/>
</dbReference>
<feature type="compositionally biased region" description="Basic and acidic residues" evidence="1">
    <location>
        <begin position="365"/>
        <end position="374"/>
    </location>
</feature>
<name>H8L026_FRAAD</name>
<evidence type="ECO:0000313" key="2">
    <source>
        <dbReference type="EMBL" id="AFC86238.1"/>
    </source>
</evidence>
<feature type="region of interest" description="Disordered" evidence="1">
    <location>
        <begin position="359"/>
        <end position="380"/>
    </location>
</feature>
<keyword evidence="3" id="KW-1185">Reference proteome</keyword>
<dbReference type="HOGENOM" id="CLU_727152_0_0_6"/>
<dbReference type="eggNOG" id="COG3091">
    <property type="taxonomic scope" value="Bacteria"/>
</dbReference>
<dbReference type="EMBL" id="CP003350">
    <property type="protein sequence ID" value="AFC86238.1"/>
    <property type="molecule type" value="Genomic_DNA"/>
</dbReference>
<evidence type="ECO:0000256" key="1">
    <source>
        <dbReference type="SAM" id="MobiDB-lite"/>
    </source>
</evidence>
<sequence length="380" mass="42864">MSTPTIPYEQIKDELVEAFDFFNRELFDGAVPRCMISYSPCRGRNGHYARKNLLYAPAPEGEALQVDEISLNPNMIVLRPLQATLSTMVHQMARAWRGRIKDEEVRLQALDAHRDPPRHWLDELEKDDDEAGPDEEAVLDLDDEPAMRSYVDDGYHDRLLADQMIRIGLLPCAEGIPGQRQTGRRIGHAIIIGGAFDQACGKLLATGFAFSWIGRRIAALPDPGHLPMPADLGLKEAAPQYWSPDDTELMPARQRAQGSRREALNVVRRQAGKAFSQQGVPEERYNRVVHHLDVSSSVKGPSSRHRKQCPGCRKICSAPADFELICTTCRRPLVDLDPDSSPRLRRLRDVQRYEIGPLQENGEVSLKRIDPDRRGRPRKS</sequence>
<dbReference type="KEGG" id="fau:Fraau_1835"/>
<dbReference type="OrthoDB" id="5298817at2"/>